<sequence length="539" mass="55883">MQYAITVLAGLGLIYAGLRLLAYSYRRLASRRLDAVVRSGIGGTLTPWLAGLAVGAVARNAGTITLTAGGLLSTEGARPSRVLALLCGAAVGTAFLVFLVPIAPYTMGIGVLTVAAILFLLDIRHADQAQFAGEAVLATIILFIGLVTARFGGEALAAAPGASDWLAILATPPAALLIGAVLGGLTVSAWHAAILVIAVVEPGVLAPAAAALALAGALAGSTLAELVLLRRLGGTVRQLVNAQIVPRLAAAVVAVAGLLASVGDATALAEAVGSLLHPTDAFGLAVLYLALQVLTGVCLWIWIGPRLTALVRHRPDGDEALAAPRYLFDADAVDPETALDLIRREQDRIVPHLALVVESALPENRGTATGRAEATTRGIAALGQAIDRFATDLIDRSHERRPVARATRAMIRTNALMELNAALSEFAVLAHVAATSPAIAPIVDAMSESLHALVTAVGEALGDDRSGDDLALARALTDDRSGILRRLREKVGRSDDLIETEDLGFVYQMTGVLERCVWLLRHLVDDEAATPGVPARPSA</sequence>
<feature type="transmembrane region" description="Helical" evidence="6">
    <location>
        <begin position="281"/>
        <end position="303"/>
    </location>
</feature>
<organism evidence="7 8">
    <name type="scientific">Thalassobaculum fulvum</name>
    <dbReference type="NCBI Taxonomy" id="1633335"/>
    <lineage>
        <taxon>Bacteria</taxon>
        <taxon>Pseudomonadati</taxon>
        <taxon>Pseudomonadota</taxon>
        <taxon>Alphaproteobacteria</taxon>
        <taxon>Rhodospirillales</taxon>
        <taxon>Thalassobaculaceae</taxon>
        <taxon>Thalassobaculum</taxon>
    </lineage>
</organism>
<evidence type="ECO:0000313" key="8">
    <source>
        <dbReference type="Proteomes" id="UP000630353"/>
    </source>
</evidence>
<keyword evidence="8" id="KW-1185">Reference proteome</keyword>
<comment type="caution">
    <text evidence="7">The sequence shown here is derived from an EMBL/GenBank/DDBJ whole genome shotgun (WGS) entry which is preliminary data.</text>
</comment>
<dbReference type="RefSeq" id="WP_189987670.1">
    <property type="nucleotide sequence ID" value="NZ_BMZS01000002.1"/>
</dbReference>
<evidence type="ECO:0000256" key="3">
    <source>
        <dbReference type="ARBA" id="ARBA00022692"/>
    </source>
</evidence>
<dbReference type="EMBL" id="BMZS01000002">
    <property type="protein sequence ID" value="GHD42837.1"/>
    <property type="molecule type" value="Genomic_DNA"/>
</dbReference>
<feature type="transmembrane region" description="Helical" evidence="6">
    <location>
        <begin position="248"/>
        <end position="269"/>
    </location>
</feature>
<reference evidence="7" key="1">
    <citation type="journal article" date="2014" name="Int. J. Syst. Evol. Microbiol.">
        <title>Complete genome sequence of Corynebacterium casei LMG S-19264T (=DSM 44701T), isolated from a smear-ripened cheese.</title>
        <authorList>
            <consortium name="US DOE Joint Genome Institute (JGI-PGF)"/>
            <person name="Walter F."/>
            <person name="Albersmeier A."/>
            <person name="Kalinowski J."/>
            <person name="Ruckert C."/>
        </authorList>
    </citation>
    <scope>NUCLEOTIDE SEQUENCE</scope>
    <source>
        <strain evidence="7">KCTC 42651</strain>
    </source>
</reference>
<dbReference type="InterPro" id="IPR003841">
    <property type="entry name" value="Na/Pi_transpt"/>
</dbReference>
<protein>
    <recommendedName>
        <fullName evidence="9">Phosphate:Na+ symporter</fullName>
    </recommendedName>
</protein>
<feature type="transmembrane region" description="Helical" evidence="6">
    <location>
        <begin position="204"/>
        <end position="228"/>
    </location>
</feature>
<name>A0A919CPF3_9PROT</name>
<accession>A0A919CPF3</accession>
<feature type="transmembrane region" description="Helical" evidence="6">
    <location>
        <begin position="105"/>
        <end position="123"/>
    </location>
</feature>
<proteinExistence type="predicted"/>
<evidence type="ECO:0000256" key="6">
    <source>
        <dbReference type="SAM" id="Phobius"/>
    </source>
</evidence>
<gene>
    <name evidence="7" type="ORF">GCM10017083_08280</name>
</gene>
<feature type="transmembrane region" description="Helical" evidence="6">
    <location>
        <begin position="135"/>
        <end position="153"/>
    </location>
</feature>
<dbReference type="Pfam" id="PF02690">
    <property type="entry name" value="Na_Pi_cotrans"/>
    <property type="match status" value="1"/>
</dbReference>
<feature type="transmembrane region" description="Helical" evidence="6">
    <location>
        <begin position="6"/>
        <end position="25"/>
    </location>
</feature>
<dbReference type="GO" id="GO:0044341">
    <property type="term" value="P:sodium-dependent phosphate transport"/>
    <property type="evidence" value="ECO:0007669"/>
    <property type="project" value="InterPro"/>
</dbReference>
<keyword evidence="5 6" id="KW-0472">Membrane</keyword>
<keyword evidence="2" id="KW-1003">Cell membrane</keyword>
<evidence type="ECO:0000256" key="2">
    <source>
        <dbReference type="ARBA" id="ARBA00022475"/>
    </source>
</evidence>
<feature type="transmembrane region" description="Helical" evidence="6">
    <location>
        <begin position="82"/>
        <end position="99"/>
    </location>
</feature>
<evidence type="ECO:0000256" key="5">
    <source>
        <dbReference type="ARBA" id="ARBA00023136"/>
    </source>
</evidence>
<reference evidence="7" key="2">
    <citation type="submission" date="2020-09" db="EMBL/GenBank/DDBJ databases">
        <authorList>
            <person name="Sun Q."/>
            <person name="Kim S."/>
        </authorList>
    </citation>
    <scope>NUCLEOTIDE SEQUENCE</scope>
    <source>
        <strain evidence="7">KCTC 42651</strain>
    </source>
</reference>
<dbReference type="Proteomes" id="UP000630353">
    <property type="component" value="Unassembled WGS sequence"/>
</dbReference>
<evidence type="ECO:0000256" key="1">
    <source>
        <dbReference type="ARBA" id="ARBA00004651"/>
    </source>
</evidence>
<feature type="transmembrane region" description="Helical" evidence="6">
    <location>
        <begin position="173"/>
        <end position="197"/>
    </location>
</feature>
<evidence type="ECO:0000313" key="7">
    <source>
        <dbReference type="EMBL" id="GHD42837.1"/>
    </source>
</evidence>
<keyword evidence="4 6" id="KW-1133">Transmembrane helix</keyword>
<dbReference type="AlphaFoldDB" id="A0A919CPF3"/>
<keyword evidence="3 6" id="KW-0812">Transmembrane</keyword>
<dbReference type="GO" id="GO:0005886">
    <property type="term" value="C:plasma membrane"/>
    <property type="evidence" value="ECO:0007669"/>
    <property type="project" value="UniProtKB-SubCell"/>
</dbReference>
<dbReference type="GO" id="GO:0005436">
    <property type="term" value="F:sodium:phosphate symporter activity"/>
    <property type="evidence" value="ECO:0007669"/>
    <property type="project" value="InterPro"/>
</dbReference>
<evidence type="ECO:0008006" key="9">
    <source>
        <dbReference type="Google" id="ProtNLM"/>
    </source>
</evidence>
<evidence type="ECO:0000256" key="4">
    <source>
        <dbReference type="ARBA" id="ARBA00022989"/>
    </source>
</evidence>
<comment type="subcellular location">
    <subcellularLocation>
        <location evidence="1">Cell membrane</location>
        <topology evidence="1">Multi-pass membrane protein</topology>
    </subcellularLocation>
</comment>